<dbReference type="InterPro" id="IPR018247">
    <property type="entry name" value="EF_Hand_1_Ca_BS"/>
</dbReference>
<gene>
    <name evidence="3" type="ORF">Vafri_14512</name>
</gene>
<sequence length="172" mass="18978">MGLTDMLSAALRGHTGLHYVPSFNDFVSGAADDVEAMELTRDQEPRAPPTSNISKVISNKTDDLPAMTSTIGDIHKVNRPVPSGRADWIIDNARGGRHAPSVWQYILQSQGMETLPKFDDLKQFRQDTIGAAELQKHFKVTPTQASAMINEADRDKDGRISREEFEDIIASA</sequence>
<dbReference type="SUPFAM" id="SSF47473">
    <property type="entry name" value="EF-hand"/>
    <property type="match status" value="1"/>
</dbReference>
<dbReference type="EMBL" id="BNCO01000036">
    <property type="protein sequence ID" value="GIL59790.1"/>
    <property type="molecule type" value="Genomic_DNA"/>
</dbReference>
<dbReference type="AlphaFoldDB" id="A0A8J4F7N3"/>
<reference evidence="3" key="1">
    <citation type="journal article" date="2021" name="Proc. Natl. Acad. Sci. U.S.A.">
        <title>Three genomes in the algal genus Volvox reveal the fate of a haploid sex-determining region after a transition to homothallism.</title>
        <authorList>
            <person name="Yamamoto K."/>
            <person name="Hamaji T."/>
            <person name="Kawai-Toyooka H."/>
            <person name="Matsuzaki R."/>
            <person name="Takahashi F."/>
            <person name="Nishimura Y."/>
            <person name="Kawachi M."/>
            <person name="Noguchi H."/>
            <person name="Minakuchi Y."/>
            <person name="Umen J.G."/>
            <person name="Toyoda A."/>
            <person name="Nozaki H."/>
        </authorList>
    </citation>
    <scope>NUCLEOTIDE SEQUENCE</scope>
    <source>
        <strain evidence="3">NIES-3780</strain>
    </source>
</reference>
<dbReference type="SMART" id="SM00054">
    <property type="entry name" value="EFh"/>
    <property type="match status" value="1"/>
</dbReference>
<comment type="caution">
    <text evidence="3">The sequence shown here is derived from an EMBL/GenBank/DDBJ whole genome shotgun (WGS) entry which is preliminary data.</text>
</comment>
<dbReference type="Pfam" id="PF00036">
    <property type="entry name" value="EF-hand_1"/>
    <property type="match status" value="1"/>
</dbReference>
<protein>
    <recommendedName>
        <fullName evidence="2">EF-hand domain-containing protein</fullName>
    </recommendedName>
</protein>
<dbReference type="InterPro" id="IPR011992">
    <property type="entry name" value="EF-hand-dom_pair"/>
</dbReference>
<proteinExistence type="predicted"/>
<feature type="domain" description="EF-hand" evidence="2">
    <location>
        <begin position="140"/>
        <end position="172"/>
    </location>
</feature>
<dbReference type="PROSITE" id="PS00018">
    <property type="entry name" value="EF_HAND_1"/>
    <property type="match status" value="1"/>
</dbReference>
<name>A0A8J4F7N3_9CHLO</name>
<evidence type="ECO:0000313" key="3">
    <source>
        <dbReference type="EMBL" id="GIL59790.1"/>
    </source>
</evidence>
<dbReference type="InterPro" id="IPR002048">
    <property type="entry name" value="EF_hand_dom"/>
</dbReference>
<accession>A0A8J4F7N3</accession>
<dbReference type="Proteomes" id="UP000747399">
    <property type="component" value="Unassembled WGS sequence"/>
</dbReference>
<evidence type="ECO:0000313" key="4">
    <source>
        <dbReference type="Proteomes" id="UP000747399"/>
    </source>
</evidence>
<evidence type="ECO:0000259" key="2">
    <source>
        <dbReference type="PROSITE" id="PS50222"/>
    </source>
</evidence>
<dbReference type="PROSITE" id="PS50222">
    <property type="entry name" value="EF_HAND_2"/>
    <property type="match status" value="1"/>
</dbReference>
<dbReference type="Gene3D" id="1.10.238.10">
    <property type="entry name" value="EF-hand"/>
    <property type="match status" value="1"/>
</dbReference>
<keyword evidence="1" id="KW-0106">Calcium</keyword>
<keyword evidence="4" id="KW-1185">Reference proteome</keyword>
<evidence type="ECO:0000256" key="1">
    <source>
        <dbReference type="ARBA" id="ARBA00022837"/>
    </source>
</evidence>
<organism evidence="3 4">
    <name type="scientific">Volvox africanus</name>
    <dbReference type="NCBI Taxonomy" id="51714"/>
    <lineage>
        <taxon>Eukaryota</taxon>
        <taxon>Viridiplantae</taxon>
        <taxon>Chlorophyta</taxon>
        <taxon>core chlorophytes</taxon>
        <taxon>Chlorophyceae</taxon>
        <taxon>CS clade</taxon>
        <taxon>Chlamydomonadales</taxon>
        <taxon>Volvocaceae</taxon>
        <taxon>Volvox</taxon>
    </lineage>
</organism>
<dbReference type="GO" id="GO:0005509">
    <property type="term" value="F:calcium ion binding"/>
    <property type="evidence" value="ECO:0007669"/>
    <property type="project" value="InterPro"/>
</dbReference>